<evidence type="ECO:0000313" key="1">
    <source>
        <dbReference type="EMBL" id="QDT96878.1"/>
    </source>
</evidence>
<dbReference type="EMBL" id="CP037920">
    <property type="protein sequence ID" value="QDT96878.1"/>
    <property type="molecule type" value="Genomic_DNA"/>
</dbReference>
<organism evidence="1 2">
    <name type="scientific">Gimesia aquarii</name>
    <dbReference type="NCBI Taxonomy" id="2527964"/>
    <lineage>
        <taxon>Bacteria</taxon>
        <taxon>Pseudomonadati</taxon>
        <taxon>Planctomycetota</taxon>
        <taxon>Planctomycetia</taxon>
        <taxon>Planctomycetales</taxon>
        <taxon>Planctomycetaceae</taxon>
        <taxon>Gimesia</taxon>
    </lineage>
</organism>
<dbReference type="AlphaFoldDB" id="A0A517VV50"/>
<sequence>MREITISQVGKSKVISEENNAYYMMKFGSTLNIRTFIG</sequence>
<name>A0A517VV50_9PLAN</name>
<evidence type="ECO:0000313" key="2">
    <source>
        <dbReference type="Proteomes" id="UP000318704"/>
    </source>
</evidence>
<reference evidence="1 2" key="1">
    <citation type="submission" date="2019-03" db="EMBL/GenBank/DDBJ databases">
        <title>Deep-cultivation of Planctomycetes and their phenomic and genomic characterization uncovers novel biology.</title>
        <authorList>
            <person name="Wiegand S."/>
            <person name="Jogler M."/>
            <person name="Boedeker C."/>
            <person name="Pinto D."/>
            <person name="Vollmers J."/>
            <person name="Rivas-Marin E."/>
            <person name="Kohn T."/>
            <person name="Peeters S.H."/>
            <person name="Heuer A."/>
            <person name="Rast P."/>
            <person name="Oberbeckmann S."/>
            <person name="Bunk B."/>
            <person name="Jeske O."/>
            <person name="Meyerdierks A."/>
            <person name="Storesund J.E."/>
            <person name="Kallscheuer N."/>
            <person name="Luecker S."/>
            <person name="Lage O.M."/>
            <person name="Pohl T."/>
            <person name="Merkel B.J."/>
            <person name="Hornburger P."/>
            <person name="Mueller R.-W."/>
            <person name="Bruemmer F."/>
            <person name="Labrenz M."/>
            <person name="Spormann A.M."/>
            <person name="Op den Camp H."/>
            <person name="Overmann J."/>
            <person name="Amann R."/>
            <person name="Jetten M.S.M."/>
            <person name="Mascher T."/>
            <person name="Medema M.H."/>
            <person name="Devos D.P."/>
            <person name="Kaster A.-K."/>
            <person name="Ovreas L."/>
            <person name="Rohde M."/>
            <person name="Galperin M.Y."/>
            <person name="Jogler C."/>
        </authorList>
    </citation>
    <scope>NUCLEOTIDE SEQUENCE [LARGE SCALE GENOMIC DNA]</scope>
    <source>
        <strain evidence="1 2">V144</strain>
    </source>
</reference>
<accession>A0A517VV50</accession>
<proteinExistence type="predicted"/>
<dbReference type="KEGG" id="gaw:V144x_23470"/>
<dbReference type="Proteomes" id="UP000318704">
    <property type="component" value="Chromosome"/>
</dbReference>
<gene>
    <name evidence="1" type="ORF">V144x_23470</name>
</gene>
<protein>
    <submittedName>
        <fullName evidence="1">Uncharacterized protein</fullName>
    </submittedName>
</protein>